<evidence type="ECO:0000313" key="2">
    <source>
        <dbReference type="WBParaSite" id="ES5_v2.g10458.t1"/>
    </source>
</evidence>
<protein>
    <submittedName>
        <fullName evidence="2">Uncharacterized protein</fullName>
    </submittedName>
</protein>
<evidence type="ECO:0000313" key="1">
    <source>
        <dbReference type="Proteomes" id="UP000887579"/>
    </source>
</evidence>
<organism evidence="1 2">
    <name type="scientific">Panagrolaimus sp. ES5</name>
    <dbReference type="NCBI Taxonomy" id="591445"/>
    <lineage>
        <taxon>Eukaryota</taxon>
        <taxon>Metazoa</taxon>
        <taxon>Ecdysozoa</taxon>
        <taxon>Nematoda</taxon>
        <taxon>Chromadorea</taxon>
        <taxon>Rhabditida</taxon>
        <taxon>Tylenchina</taxon>
        <taxon>Panagrolaimomorpha</taxon>
        <taxon>Panagrolaimoidea</taxon>
        <taxon>Panagrolaimidae</taxon>
        <taxon>Panagrolaimus</taxon>
    </lineage>
</organism>
<sequence length="228" mass="24265">MATQGFSFKSCDSTDSDTTSTLLDDSNLDYFTGKTDNANRISTNQHFSNFHEDQKQWKSDTEDETVEGKNQSKLSLHIASYENSVENSDSIEQNESLDKSLNEKTFCKSGFLFSSGGINVKNFEFPRGDENKPKAADIMAFKASQKLLNPNQSSNGTSTSSRTNNPPPASSAVTPAAASSISGSTPIPPSTSSLATSTPPTPTSKSISTSSPSTPTSSESASDSDDPM</sequence>
<accession>A0AC34F0S5</accession>
<name>A0AC34F0S5_9BILA</name>
<dbReference type="WBParaSite" id="ES5_v2.g10458.t1">
    <property type="protein sequence ID" value="ES5_v2.g10458.t1"/>
    <property type="gene ID" value="ES5_v2.g10458"/>
</dbReference>
<dbReference type="Proteomes" id="UP000887579">
    <property type="component" value="Unplaced"/>
</dbReference>
<reference evidence="2" key="1">
    <citation type="submission" date="2022-11" db="UniProtKB">
        <authorList>
            <consortium name="WormBaseParasite"/>
        </authorList>
    </citation>
    <scope>IDENTIFICATION</scope>
</reference>
<proteinExistence type="predicted"/>